<keyword evidence="4" id="KW-0675">Receptor</keyword>
<dbReference type="KEGG" id="fat:DVK85_01670"/>
<keyword evidence="2" id="KW-0732">Signal</keyword>
<feature type="signal peptide" evidence="2">
    <location>
        <begin position="1"/>
        <end position="18"/>
    </location>
</feature>
<dbReference type="Proteomes" id="UP000253951">
    <property type="component" value="Chromosome"/>
</dbReference>
<dbReference type="SUPFAM" id="SSF56935">
    <property type="entry name" value="Porins"/>
    <property type="match status" value="1"/>
</dbReference>
<proteinExistence type="predicted"/>
<keyword evidence="5" id="KW-1185">Reference proteome</keyword>
<dbReference type="AlphaFoldDB" id="A0A345H8U9"/>
<evidence type="ECO:0000313" key="4">
    <source>
        <dbReference type="EMBL" id="AXG73009.1"/>
    </source>
</evidence>
<protein>
    <submittedName>
        <fullName evidence="4">TonB-dependent receptor</fullName>
    </submittedName>
</protein>
<dbReference type="InterPro" id="IPR041700">
    <property type="entry name" value="OMP_b-brl_3"/>
</dbReference>
<accession>A0A345H8U9</accession>
<dbReference type="RefSeq" id="WP_114676772.1">
    <property type="nucleotide sequence ID" value="NZ_CP031188.1"/>
</dbReference>
<feature type="domain" description="Outer membrane protein beta-barrel" evidence="3">
    <location>
        <begin position="447"/>
        <end position="906"/>
    </location>
</feature>
<gene>
    <name evidence="4" type="ORF">DVK85_01670</name>
</gene>
<sequence>MQKGLSLLLLLFTTLCFSQNVTLTGKVSDPDNLPLESATIYLTSVKDTTVINYTLSDKNGNWEMRARVKDEPIDLKISFVGFTDYKQRLESIAEDKDFGTLKMTDLSTELSEVVIESEVPPIRVKSDTLEFNASSFKVLPDANVQALIKQLPGVEIDSDGKITVNGKEVNQILVNGKPFFDKDGKVALQNLPAEIIDKVQVTDTKTKKEELTGQAASGNNASINLTIDKDKNKGLFGKFMVGYGTDERYESSGLINYFKDKRKISVLASSNNINSTGFSMNEIFDSMGGGRNDSYSIVSGIRNNGSGITTSNMLGVNYADEWIENLDSNISYFYTTADTENENRTKQITYLTNNDGNTENSLITESSSSTDNEQYNHNFNTQFEFKIDSTSTIYFDPKFAVSNSKAKNTSQQSTRDQDNILLNESEGATFSDSDNKNFSSSLDYNKSFNKKGRYFNLSLENENVVDDGAAFNKSITTFYDNETGDTTNDNRDQVRYNKQTTDKYGIAVEYAEPITDSLKLVTQLNYGIERNIGNRDGFNFDATTNAYTRLNDSLTNYLASNTYNVTPAVGIEINKSKYSMAISGGTSITNFNNKGSYREVDYKVNKQYILPSIDGYLSYRFTKSKSTYIFYNYNVDFPQASQVLPIEDVSNALYTQTGNPDLDPNKSHYFYASYRNFDYATRSGYNFYGGGNVYDSRVVSTTEISNTAKRNTTYTNVSGTYNVWFGGYWSKSVKREEHKFRYNIGFSGGLNLDKGFTNSESYEAHSIRLSPRVNFTWEYGDILTINPSYNFSYNETNYTNYTIDGASYSTHRFNLETTSRWPNHFVFGNDFGYNYNSNLGDGFKKDFYLWNTSLGYNFLNDKLLFKVKVYDVLNQNLGTSRNITPTSVYDQQNTVLKRYMMFSLTYKIEKFGGKKKENEGRRFWYF</sequence>
<organism evidence="4 5">
    <name type="scientific">Flavobacterium arcticum</name>
    <dbReference type="NCBI Taxonomy" id="1784713"/>
    <lineage>
        <taxon>Bacteria</taxon>
        <taxon>Pseudomonadati</taxon>
        <taxon>Bacteroidota</taxon>
        <taxon>Flavobacteriia</taxon>
        <taxon>Flavobacteriales</taxon>
        <taxon>Flavobacteriaceae</taxon>
        <taxon>Flavobacterium</taxon>
    </lineage>
</organism>
<evidence type="ECO:0000259" key="3">
    <source>
        <dbReference type="Pfam" id="PF14905"/>
    </source>
</evidence>
<dbReference type="OrthoDB" id="1682379at2"/>
<evidence type="ECO:0000313" key="5">
    <source>
        <dbReference type="Proteomes" id="UP000253951"/>
    </source>
</evidence>
<feature type="chain" id="PRO_5016938676" evidence="2">
    <location>
        <begin position="19"/>
        <end position="926"/>
    </location>
</feature>
<dbReference type="InterPro" id="IPR008969">
    <property type="entry name" value="CarboxyPept-like_regulatory"/>
</dbReference>
<dbReference type="Pfam" id="PF14905">
    <property type="entry name" value="OMP_b-brl_3"/>
    <property type="match status" value="1"/>
</dbReference>
<name>A0A345H8U9_9FLAO</name>
<evidence type="ECO:0000256" key="2">
    <source>
        <dbReference type="SAM" id="SignalP"/>
    </source>
</evidence>
<evidence type="ECO:0000256" key="1">
    <source>
        <dbReference type="SAM" id="MobiDB-lite"/>
    </source>
</evidence>
<reference evidence="4 5" key="1">
    <citation type="submission" date="2018-07" db="EMBL/GenBank/DDBJ databases">
        <title>Complete genome sequence of Flavobacterium arcticum type strain SM1502T.</title>
        <authorList>
            <person name="Li Y."/>
            <person name="Li D.-D."/>
        </authorList>
    </citation>
    <scope>NUCLEOTIDE SEQUENCE [LARGE SCALE GENOMIC DNA]</scope>
    <source>
        <strain evidence="4 5">SM1502</strain>
    </source>
</reference>
<dbReference type="SUPFAM" id="SSF49464">
    <property type="entry name" value="Carboxypeptidase regulatory domain-like"/>
    <property type="match status" value="1"/>
</dbReference>
<feature type="region of interest" description="Disordered" evidence="1">
    <location>
        <begin position="351"/>
        <end position="373"/>
    </location>
</feature>
<dbReference type="EMBL" id="CP031188">
    <property type="protein sequence ID" value="AXG73009.1"/>
    <property type="molecule type" value="Genomic_DNA"/>
</dbReference>